<dbReference type="SUPFAM" id="SSF48452">
    <property type="entry name" value="TPR-like"/>
    <property type="match status" value="1"/>
</dbReference>
<evidence type="ECO:0000313" key="2">
    <source>
        <dbReference type="EMBL" id="QOY52517.1"/>
    </source>
</evidence>
<reference evidence="2 3" key="1">
    <citation type="submission" date="2020-05" db="EMBL/GenBank/DDBJ databases">
        <title>Sulfurimonas marisnigri, sp. nov., and Sulfurimonas baltica, sp. nov., manganese oxide reducing chemolithoautotrophs of the class Epsilonproteobacteria isolated from the pelagic redoxclines of the Black and Baltic Seas and emended description of the genus Sulfurimonas.</title>
        <authorList>
            <person name="Henkel J.V."/>
            <person name="Laudan C."/>
            <person name="Werner J."/>
            <person name="Neu T."/>
            <person name="Plewe S."/>
            <person name="Sproer C."/>
            <person name="Bunk B."/>
            <person name="Schulz-Vogt H.N."/>
        </authorList>
    </citation>
    <scope>NUCLEOTIDE SEQUENCE [LARGE SCALE GENOMIC DNA]</scope>
    <source>
        <strain evidence="2 3">GD2</strain>
    </source>
</reference>
<sequence length="761" mass="88852">MNTSNIKNIVIQSFSLHNSKRSGKKNFVYKSETELEISLLEDDNFETLEKTLLALRKKGKLYYKLLEYWRHLIVVMVPALVIAIGFASVSIYEDTFKQMLFSFPQAFGSKEIIAVVISLFTVGMIAFLPALIAGENGHFEEKVRSWFNHEYRLVKRLEFLLKTLLSSNSSLHVYNADIFCEKSWIWTVLIPSVIKQPNSLILHVRHDMKNELSKKLEQIAKDSSLSINIIFKDEKISKEPLSIEMLSNDEQRFLGILYFCSLFNLPKEWKKEEEIEPSSMERLSTVFADFIFDILEKQDKWKNKVSFEHFLQRCMQDYGFCQFEDGEWYLNKLENKPNSYENDYTTLYNYLHSHSQEILHKQSDAIGLIIAYAILPSMHQVSSYKKPLISLLIEKLYKNEHYFLVSRYWHNIAGDIPDIKKPAQSFSVNSTSLYRELSIESLDALETLFERAGMFDEALLLSHFLYNYEPFKYHIGIARLYERKGEFTKAIKELESAENLDFFNKESPVYLLYLQYRAWFIVSAREEEKKKWGQKALEEFESVLNSSNIGRRDTKMLWHLYNTKANYAEWEGDYEKAIEAYGKCLLIPGVGYYEYGGTFVNMGISYRLLSGNKNFEEAKEIAHLSKIYGEKGVKLKRMLGDEDELPIALHNQALNRLTEYMLSPSELLLQEVLHETKEACAILEKNGAKKRYAMLLAERYIAFILLGKNVEGEEVFRRLLLWVQNSCSSKQECIDIYNIFNVYLNLDPQKSAFLISHSQHS</sequence>
<dbReference type="RefSeq" id="WP_194370623.1">
    <property type="nucleotide sequence ID" value="NZ_CP054492.1"/>
</dbReference>
<proteinExistence type="predicted"/>
<keyword evidence="1" id="KW-0812">Transmembrane</keyword>
<dbReference type="KEGG" id="sbal:HUE88_02150"/>
<dbReference type="InterPro" id="IPR011990">
    <property type="entry name" value="TPR-like_helical_dom_sf"/>
</dbReference>
<feature type="transmembrane region" description="Helical" evidence="1">
    <location>
        <begin position="68"/>
        <end position="92"/>
    </location>
</feature>
<dbReference type="AlphaFoldDB" id="A0A7S7LVX8"/>
<keyword evidence="3" id="KW-1185">Reference proteome</keyword>
<dbReference type="EMBL" id="CP054492">
    <property type="protein sequence ID" value="QOY52517.1"/>
    <property type="molecule type" value="Genomic_DNA"/>
</dbReference>
<organism evidence="2 3">
    <name type="scientific">Candidatus Sulfurimonas baltica</name>
    <dbReference type="NCBI Taxonomy" id="2740404"/>
    <lineage>
        <taxon>Bacteria</taxon>
        <taxon>Pseudomonadati</taxon>
        <taxon>Campylobacterota</taxon>
        <taxon>Epsilonproteobacteria</taxon>
        <taxon>Campylobacterales</taxon>
        <taxon>Sulfurimonadaceae</taxon>
        <taxon>Sulfurimonas</taxon>
    </lineage>
</organism>
<gene>
    <name evidence="2" type="ORF">HUE88_02150</name>
</gene>
<keyword evidence="1" id="KW-0472">Membrane</keyword>
<accession>A0A7S7LVX8</accession>
<evidence type="ECO:0008006" key="4">
    <source>
        <dbReference type="Google" id="ProtNLM"/>
    </source>
</evidence>
<keyword evidence="1" id="KW-1133">Transmembrane helix</keyword>
<evidence type="ECO:0000256" key="1">
    <source>
        <dbReference type="SAM" id="Phobius"/>
    </source>
</evidence>
<protein>
    <recommendedName>
        <fullName evidence="4">Tetratricopeptide repeat protein</fullName>
    </recommendedName>
</protein>
<evidence type="ECO:0000313" key="3">
    <source>
        <dbReference type="Proteomes" id="UP000593994"/>
    </source>
</evidence>
<dbReference type="Proteomes" id="UP000593994">
    <property type="component" value="Chromosome"/>
</dbReference>
<dbReference type="Gene3D" id="1.25.40.10">
    <property type="entry name" value="Tetratricopeptide repeat domain"/>
    <property type="match status" value="1"/>
</dbReference>
<feature type="transmembrane region" description="Helical" evidence="1">
    <location>
        <begin position="112"/>
        <end position="134"/>
    </location>
</feature>
<name>A0A7S7LVX8_9BACT</name>